<evidence type="ECO:0000313" key="13">
    <source>
        <dbReference type="Proteomes" id="UP000196036"/>
    </source>
</evidence>
<keyword evidence="3 6" id="KW-0812">Transmembrane</keyword>
<evidence type="ECO:0000256" key="5">
    <source>
        <dbReference type="ARBA" id="ARBA00023136"/>
    </source>
</evidence>
<evidence type="ECO:0000313" key="10">
    <source>
        <dbReference type="EMBL" id="MCA4524480.1"/>
    </source>
</evidence>
<feature type="domain" description="Major facilitator superfamily (MFS) profile" evidence="7">
    <location>
        <begin position="4"/>
        <end position="377"/>
    </location>
</feature>
<sequence length="383" mass="40965">MKKSLIALAFGTLGLGIAEFVMMGILPDVAKDLGISIPVAGHFISAYALGVCVGAPVLTLARKYPLKHILLVLVTLIMIGNICAALSPNYWVLLAARFISGLPHGAYFGVGSIVAERLADKGKGSEAVSIMIAGMTIANLFGVPLGTSLSTMLSWRATFLLVGIWGIVIMYYIWRWVPHVEGLKDTGFKGQFRFLKTPAPWLILGATALSNGGVFCWYSYINPMLTNVSGFSAESITPLMILAGFGMVMGNLISGRLSDRYTPGKVGTVAQALICIMLLLLFFLSPYKWAAALLMCLCTAGLFAVSSPEQVLIIRVAKGGEMLGAASVQVAFNLGNAIGAYAGGLAISEGYRYPALTGVPFALIGFILFLIFYKKYQFNPNYL</sequence>
<dbReference type="Gene3D" id="1.20.1250.20">
    <property type="entry name" value="MFS general substrate transporter like domains"/>
    <property type="match status" value="2"/>
</dbReference>
<dbReference type="EMBL" id="WDCG01000023">
    <property type="protein sequence ID" value="KAB6420804.1"/>
    <property type="molecule type" value="Genomic_DNA"/>
</dbReference>
<keyword evidence="4 6" id="KW-1133">Transmembrane helix</keyword>
<name>A0A1Y4VF11_9BACE</name>
<feature type="transmembrane region" description="Helical" evidence="6">
    <location>
        <begin position="236"/>
        <end position="254"/>
    </location>
</feature>
<protein>
    <submittedName>
        <fullName evidence="12">MFS transporter AraJ</fullName>
    </submittedName>
</protein>
<feature type="transmembrane region" description="Helical" evidence="6">
    <location>
        <begin position="201"/>
        <end position="221"/>
    </location>
</feature>
<keyword evidence="5 6" id="KW-0472">Membrane</keyword>
<dbReference type="PANTHER" id="PTHR43124:SF6">
    <property type="entry name" value="TRANSPORTER ARAJ-RELATED"/>
    <property type="match status" value="1"/>
</dbReference>
<evidence type="ECO:0000259" key="7">
    <source>
        <dbReference type="PROSITE" id="PS50850"/>
    </source>
</evidence>
<dbReference type="EMBL" id="JAIWWW010000034">
    <property type="protein sequence ID" value="MCA4524480.1"/>
    <property type="molecule type" value="Genomic_DNA"/>
</dbReference>
<reference evidence="12" key="2">
    <citation type="journal article" date="2018" name="BMC Genomics">
        <title>Whole genome sequencing and function prediction of 133 gut anaerobes isolated from chicken caecum in pure cultures.</title>
        <authorList>
            <person name="Medvecky M."/>
            <person name="Cejkova D."/>
            <person name="Polansky O."/>
            <person name="Karasova D."/>
            <person name="Kubasova T."/>
            <person name="Cizek A."/>
            <person name="Rychlik I."/>
        </authorList>
    </citation>
    <scope>NUCLEOTIDE SEQUENCE</scope>
    <source>
        <strain evidence="12">An109</strain>
    </source>
</reference>
<comment type="subcellular location">
    <subcellularLocation>
        <location evidence="1">Cell membrane</location>
        <topology evidence="1">Multi-pass membrane protein</topology>
    </subcellularLocation>
</comment>
<reference evidence="14 15" key="3">
    <citation type="journal article" date="2019" name="Nat. Med.">
        <title>A library of human gut bacterial isolates paired with longitudinal multiomics data enables mechanistic microbiome research.</title>
        <authorList>
            <person name="Poyet M."/>
            <person name="Groussin M."/>
            <person name="Gibbons S.M."/>
            <person name="Avila-Pacheco J."/>
            <person name="Jiang X."/>
            <person name="Kearney S.M."/>
            <person name="Perrotta A.R."/>
            <person name="Berdy B."/>
            <person name="Zhao S."/>
            <person name="Lieberman T.D."/>
            <person name="Swanson P.K."/>
            <person name="Smith M."/>
            <person name="Roesemann S."/>
            <person name="Alexander J.E."/>
            <person name="Rich S.A."/>
            <person name="Livny J."/>
            <person name="Vlamakis H."/>
            <person name="Clish C."/>
            <person name="Bullock K."/>
            <person name="Deik A."/>
            <person name="Scott J."/>
            <person name="Pierce K.A."/>
            <person name="Xavier R.J."/>
            <person name="Alm E.J."/>
        </authorList>
    </citation>
    <scope>NUCLEOTIDE SEQUENCE [LARGE SCALE GENOMIC DNA]</scope>
    <source>
        <strain evidence="9 15">BIOML-A7</strain>
        <strain evidence="8 14">BIOML-A74</strain>
    </source>
</reference>
<gene>
    <name evidence="8" type="primary">araJ</name>
    <name evidence="12" type="ORF">B5E52_10970</name>
    <name evidence="8" type="ORF">GA574_06375</name>
    <name evidence="9" type="ORF">GAZ26_18455</name>
    <name evidence="11" type="ORF">LD004_04045</name>
    <name evidence="10" type="ORF">LDZ35_14865</name>
</gene>
<feature type="transmembrane region" description="Helical" evidence="6">
    <location>
        <begin position="266"/>
        <end position="283"/>
    </location>
</feature>
<dbReference type="Pfam" id="PF07690">
    <property type="entry name" value="MFS_1"/>
    <property type="match status" value="1"/>
</dbReference>
<dbReference type="CDD" id="cd17324">
    <property type="entry name" value="MFS_NepI_like"/>
    <property type="match status" value="1"/>
</dbReference>
<dbReference type="AlphaFoldDB" id="A0A1Y4VF11"/>
<accession>A0A1Y4VF11</accession>
<dbReference type="InterPro" id="IPR011701">
    <property type="entry name" value="MFS"/>
</dbReference>
<comment type="caution">
    <text evidence="12">The sequence shown here is derived from an EMBL/GenBank/DDBJ whole genome shotgun (WGS) entry which is preliminary data.</text>
</comment>
<dbReference type="GO" id="GO:0022857">
    <property type="term" value="F:transmembrane transporter activity"/>
    <property type="evidence" value="ECO:0007669"/>
    <property type="project" value="InterPro"/>
</dbReference>
<keyword evidence="14" id="KW-1185">Reference proteome</keyword>
<organism evidence="12 13">
    <name type="scientific">Bacteroides xylanisolvens</name>
    <dbReference type="NCBI Taxonomy" id="371601"/>
    <lineage>
        <taxon>Bacteria</taxon>
        <taxon>Pseudomonadati</taxon>
        <taxon>Bacteroidota</taxon>
        <taxon>Bacteroidia</taxon>
        <taxon>Bacteroidales</taxon>
        <taxon>Bacteroidaceae</taxon>
        <taxon>Bacteroides</taxon>
    </lineage>
</organism>
<dbReference type="Proteomes" id="UP000196036">
    <property type="component" value="Unassembled WGS sequence"/>
</dbReference>
<evidence type="ECO:0000313" key="15">
    <source>
        <dbReference type="Proteomes" id="UP000471447"/>
    </source>
</evidence>
<dbReference type="Proteomes" id="UP001197958">
    <property type="component" value="Unassembled WGS sequence"/>
</dbReference>
<evidence type="ECO:0000313" key="12">
    <source>
        <dbReference type="EMBL" id="OUQ68670.1"/>
    </source>
</evidence>
<feature type="transmembrane region" description="Helical" evidence="6">
    <location>
        <begin position="68"/>
        <end position="88"/>
    </location>
</feature>
<dbReference type="GO" id="GO:0005886">
    <property type="term" value="C:plasma membrane"/>
    <property type="evidence" value="ECO:0007669"/>
    <property type="project" value="UniProtKB-SubCell"/>
</dbReference>
<evidence type="ECO:0000313" key="14">
    <source>
        <dbReference type="Proteomes" id="UP000435059"/>
    </source>
</evidence>
<evidence type="ECO:0000256" key="4">
    <source>
        <dbReference type="ARBA" id="ARBA00022989"/>
    </source>
</evidence>
<keyword evidence="2" id="KW-1003">Cell membrane</keyword>
<evidence type="ECO:0000313" key="11">
    <source>
        <dbReference type="EMBL" id="MCA4702782.1"/>
    </source>
</evidence>
<dbReference type="InterPro" id="IPR036259">
    <property type="entry name" value="MFS_trans_sf"/>
</dbReference>
<reference evidence="10" key="4">
    <citation type="submission" date="2023-08" db="EMBL/GenBank/DDBJ databases">
        <title>Mucin Metabolism Genes Underlie the Key Renovations of Bacteroides xylanisolvens Genomes in Captive Great Apes.</title>
        <authorList>
            <person name="Nishida A.H."/>
        </authorList>
    </citation>
    <scope>NUCLEOTIDE SEQUENCE</scope>
    <source>
        <strain evidence="11">P13.H9</strain>
        <strain evidence="10">P19.10B</strain>
    </source>
</reference>
<dbReference type="InterPro" id="IPR050189">
    <property type="entry name" value="MFS_Efflux_Transporters"/>
</dbReference>
<dbReference type="Proteomes" id="UP001198461">
    <property type="component" value="Unassembled WGS sequence"/>
</dbReference>
<feature type="transmembrane region" description="Helical" evidence="6">
    <location>
        <begin position="326"/>
        <end position="347"/>
    </location>
</feature>
<dbReference type="NCBIfam" id="NF007498">
    <property type="entry name" value="PRK10091.1"/>
    <property type="match status" value="1"/>
</dbReference>
<evidence type="ECO:0000256" key="6">
    <source>
        <dbReference type="SAM" id="Phobius"/>
    </source>
</evidence>
<feature type="transmembrane region" description="Helical" evidence="6">
    <location>
        <begin position="127"/>
        <end position="147"/>
    </location>
</feature>
<feature type="transmembrane region" description="Helical" evidence="6">
    <location>
        <begin position="94"/>
        <end position="115"/>
    </location>
</feature>
<proteinExistence type="predicted"/>
<evidence type="ECO:0000256" key="2">
    <source>
        <dbReference type="ARBA" id="ARBA00022475"/>
    </source>
</evidence>
<dbReference type="EMBL" id="NFLW01000019">
    <property type="protein sequence ID" value="OUQ68670.1"/>
    <property type="molecule type" value="Genomic_DNA"/>
</dbReference>
<evidence type="ECO:0000256" key="1">
    <source>
        <dbReference type="ARBA" id="ARBA00004651"/>
    </source>
</evidence>
<dbReference type="InterPro" id="IPR020846">
    <property type="entry name" value="MFS_dom"/>
</dbReference>
<evidence type="ECO:0000313" key="9">
    <source>
        <dbReference type="EMBL" id="KAB6420804.1"/>
    </source>
</evidence>
<reference evidence="13" key="1">
    <citation type="submission" date="2017-04" db="EMBL/GenBank/DDBJ databases">
        <title>Function of individual gut microbiota members based on whole genome sequencing of pure cultures obtained from chicken caecum.</title>
        <authorList>
            <person name="Medvecky M."/>
            <person name="Cejkova D."/>
            <person name="Polansky O."/>
            <person name="Karasova D."/>
            <person name="Kubasova T."/>
            <person name="Cizek A."/>
            <person name="Rychlik I."/>
        </authorList>
    </citation>
    <scope>NUCLEOTIDE SEQUENCE [LARGE SCALE GENOMIC DNA]</scope>
    <source>
        <strain evidence="13">An109</strain>
    </source>
</reference>
<dbReference type="EMBL" id="WDES01000007">
    <property type="protein sequence ID" value="KAB6089660.1"/>
    <property type="molecule type" value="Genomic_DNA"/>
</dbReference>
<feature type="transmembrane region" description="Helical" evidence="6">
    <location>
        <begin position="353"/>
        <end position="373"/>
    </location>
</feature>
<feature type="transmembrane region" description="Helical" evidence="6">
    <location>
        <begin position="153"/>
        <end position="174"/>
    </location>
</feature>
<feature type="transmembrane region" description="Helical" evidence="6">
    <location>
        <begin position="289"/>
        <end position="305"/>
    </location>
</feature>
<evidence type="ECO:0000313" key="8">
    <source>
        <dbReference type="EMBL" id="KAB6089660.1"/>
    </source>
</evidence>
<dbReference type="Proteomes" id="UP000471447">
    <property type="component" value="Unassembled WGS sequence"/>
</dbReference>
<dbReference type="EMBL" id="JAIWYE010000011">
    <property type="protein sequence ID" value="MCA4702782.1"/>
    <property type="molecule type" value="Genomic_DNA"/>
</dbReference>
<dbReference type="PANTHER" id="PTHR43124">
    <property type="entry name" value="PURINE EFFLUX PUMP PBUE"/>
    <property type="match status" value="1"/>
</dbReference>
<dbReference type="Proteomes" id="UP000435059">
    <property type="component" value="Unassembled WGS sequence"/>
</dbReference>
<evidence type="ECO:0000256" key="3">
    <source>
        <dbReference type="ARBA" id="ARBA00022692"/>
    </source>
</evidence>
<dbReference type="RefSeq" id="WP_004322889.1">
    <property type="nucleotide sequence ID" value="NZ_AP031409.1"/>
</dbReference>
<dbReference type="SUPFAM" id="SSF103473">
    <property type="entry name" value="MFS general substrate transporter"/>
    <property type="match status" value="1"/>
</dbReference>
<dbReference type="PROSITE" id="PS50850">
    <property type="entry name" value="MFS"/>
    <property type="match status" value="1"/>
</dbReference>
<feature type="transmembrane region" description="Helical" evidence="6">
    <location>
        <begin position="39"/>
        <end position="61"/>
    </location>
</feature>